<comment type="catalytic activity">
    <reaction evidence="4 6">
        <text>L-kynurenine + H2O = anthranilate + L-alanine + H(+)</text>
        <dbReference type="Rhea" id="RHEA:16813"/>
        <dbReference type="ChEBI" id="CHEBI:15377"/>
        <dbReference type="ChEBI" id="CHEBI:15378"/>
        <dbReference type="ChEBI" id="CHEBI:16567"/>
        <dbReference type="ChEBI" id="CHEBI:57959"/>
        <dbReference type="ChEBI" id="CHEBI:57972"/>
        <dbReference type="EC" id="3.7.1.3"/>
    </reaction>
</comment>
<dbReference type="GO" id="GO:0043420">
    <property type="term" value="P:anthranilate metabolic process"/>
    <property type="evidence" value="ECO:0007669"/>
    <property type="project" value="TreeGrafter"/>
</dbReference>
<proteinExistence type="inferred from homology"/>
<reference evidence="7 8" key="1">
    <citation type="journal article" date="2007" name="Int. J. Syst. Evol. Microbiol.">
        <title>Marixanthomonas ophiurae gen. nov., sp. nov., a marine bacterium of the family Flavobacteriaceae isolated from a deep-sea brittle star.</title>
        <authorList>
            <person name="Romanenko L.A."/>
            <person name="Uchino M."/>
            <person name="Frolova G.M."/>
            <person name="Mikhailov V.V."/>
        </authorList>
    </citation>
    <scope>NUCLEOTIDE SEQUENCE [LARGE SCALE GENOMIC DNA]</scope>
    <source>
        <strain evidence="7 8">KMM 3046</strain>
    </source>
</reference>
<evidence type="ECO:0000256" key="5">
    <source>
        <dbReference type="NCBIfam" id="TIGR01814"/>
    </source>
</evidence>
<comment type="subunit">
    <text evidence="4 6">Homodimer.</text>
</comment>
<dbReference type="GO" id="GO:0030170">
    <property type="term" value="F:pyridoxal phosphate binding"/>
    <property type="evidence" value="ECO:0007669"/>
    <property type="project" value="UniProtKB-UniRule"/>
</dbReference>
<dbReference type="UniPathway" id="UPA00334">
    <property type="reaction ID" value="UER00455"/>
</dbReference>
<dbReference type="NCBIfam" id="TIGR01814">
    <property type="entry name" value="kynureninase"/>
    <property type="match status" value="1"/>
</dbReference>
<evidence type="ECO:0000256" key="3">
    <source>
        <dbReference type="ARBA" id="ARBA00022898"/>
    </source>
</evidence>
<dbReference type="InterPro" id="IPR015424">
    <property type="entry name" value="PyrdxlP-dep_Trfase"/>
</dbReference>
<feature type="binding site" evidence="4">
    <location>
        <position position="244"/>
    </location>
    <ligand>
        <name>pyridoxal 5'-phosphate</name>
        <dbReference type="ChEBI" id="CHEBI:597326"/>
    </ligand>
</feature>
<keyword evidence="8" id="KW-1185">Reference proteome</keyword>
<feature type="binding site" evidence="4">
    <location>
        <position position="222"/>
    </location>
    <ligand>
        <name>pyridoxal 5'-phosphate</name>
        <dbReference type="ChEBI" id="CHEBI:597326"/>
    </ligand>
</feature>
<accession>A0A3E1QCI6</accession>
<feature type="binding site" evidence="4">
    <location>
        <position position="219"/>
    </location>
    <ligand>
        <name>pyridoxal 5'-phosphate</name>
        <dbReference type="ChEBI" id="CHEBI:597326"/>
    </ligand>
</feature>
<dbReference type="OrthoDB" id="9812626at2"/>
<dbReference type="PANTHER" id="PTHR14084:SF0">
    <property type="entry name" value="KYNURENINASE"/>
    <property type="match status" value="1"/>
</dbReference>
<comment type="caution">
    <text evidence="4">Lacks conserved residue(s) required for the propagation of feature annotation.</text>
</comment>
<dbReference type="FunFam" id="3.40.640.10:FF:000031">
    <property type="entry name" value="Kynureninase"/>
    <property type="match status" value="1"/>
</dbReference>
<comment type="function">
    <text evidence="4 6">Catalyzes the cleavage of L-kynurenine (L-Kyn) and L-3-hydroxykynurenine (L-3OHKyn) into anthranilic acid (AA) and 3-hydroxyanthranilic acid (3-OHAA), respectively.</text>
</comment>
<dbReference type="EMBL" id="QVID01000001">
    <property type="protein sequence ID" value="RFN59869.1"/>
    <property type="molecule type" value="Genomic_DNA"/>
</dbReference>
<dbReference type="UniPathway" id="UPA00253">
    <property type="reaction ID" value="UER00329"/>
</dbReference>
<evidence type="ECO:0000256" key="2">
    <source>
        <dbReference type="ARBA" id="ARBA00022801"/>
    </source>
</evidence>
<dbReference type="AlphaFoldDB" id="A0A3E1QCI6"/>
<evidence type="ECO:0000256" key="4">
    <source>
        <dbReference type="HAMAP-Rule" id="MF_01970"/>
    </source>
</evidence>
<gene>
    <name evidence="4 7" type="primary">kynU</name>
    <name evidence="7" type="ORF">DZ858_07425</name>
</gene>
<dbReference type="Proteomes" id="UP000261082">
    <property type="component" value="Unassembled WGS sequence"/>
</dbReference>
<dbReference type="Gene3D" id="3.40.640.10">
    <property type="entry name" value="Type I PLP-dependent aspartate aminotransferase-like (Major domain)"/>
    <property type="match status" value="1"/>
</dbReference>
<comment type="caution">
    <text evidence="7">The sequence shown here is derived from an EMBL/GenBank/DDBJ whole genome shotgun (WGS) entry which is preliminary data.</text>
</comment>
<dbReference type="PANTHER" id="PTHR14084">
    <property type="entry name" value="KYNURENINASE"/>
    <property type="match status" value="1"/>
</dbReference>
<comment type="cofactor">
    <cofactor evidence="4 6">
        <name>pyridoxal 5'-phosphate</name>
        <dbReference type="ChEBI" id="CHEBI:597326"/>
    </cofactor>
</comment>
<comment type="pathway">
    <text evidence="4 6">Cofactor biosynthesis; NAD(+) biosynthesis; quinolinate from L-kynurenine: step 2/3.</text>
</comment>
<comment type="catalytic activity">
    <reaction evidence="6">
        <text>3-hydroxy-L-kynurenine + H2O = 3-hydroxyanthranilate + L-alanine + H(+)</text>
        <dbReference type="Rhea" id="RHEA:25143"/>
        <dbReference type="ChEBI" id="CHEBI:15377"/>
        <dbReference type="ChEBI" id="CHEBI:15378"/>
        <dbReference type="ChEBI" id="CHEBI:36559"/>
        <dbReference type="ChEBI" id="CHEBI:57972"/>
        <dbReference type="ChEBI" id="CHEBI:58125"/>
        <dbReference type="EC" id="3.7.1.3"/>
    </reaction>
</comment>
<dbReference type="EC" id="3.7.1.3" evidence="4 5"/>
<dbReference type="PIRSF" id="PIRSF038800">
    <property type="entry name" value="KYNU"/>
    <property type="match status" value="1"/>
</dbReference>
<protein>
    <recommendedName>
        <fullName evidence="4 5">Kynureninase</fullName>
        <ecNumber evidence="4 5">3.7.1.3</ecNumber>
    </recommendedName>
    <alternativeName>
        <fullName evidence="4">L-kynurenine hydrolase</fullName>
    </alternativeName>
</protein>
<keyword evidence="2 4" id="KW-0378">Hydrolase</keyword>
<feature type="binding site" evidence="4">
    <location>
        <position position="106"/>
    </location>
    <ligand>
        <name>pyridoxal 5'-phosphate</name>
        <dbReference type="ChEBI" id="CHEBI:597326"/>
    </ligand>
</feature>
<dbReference type="HAMAP" id="MF_01970">
    <property type="entry name" value="Kynureninase"/>
    <property type="match status" value="1"/>
</dbReference>
<dbReference type="Gene3D" id="3.90.1150.10">
    <property type="entry name" value="Aspartate Aminotransferase, domain 1"/>
    <property type="match status" value="1"/>
</dbReference>
<evidence type="ECO:0000256" key="6">
    <source>
        <dbReference type="PIRNR" id="PIRNR038800"/>
    </source>
</evidence>
<dbReference type="InterPro" id="IPR015421">
    <property type="entry name" value="PyrdxlP-dep_Trfase_major"/>
</dbReference>
<dbReference type="InterPro" id="IPR010111">
    <property type="entry name" value="Kynureninase"/>
</dbReference>
<dbReference type="Pfam" id="PF22580">
    <property type="entry name" value="KYNU_C"/>
    <property type="match status" value="1"/>
</dbReference>
<feature type="binding site" evidence="4">
    <location>
        <position position="107"/>
    </location>
    <ligand>
        <name>pyridoxal 5'-phosphate</name>
        <dbReference type="ChEBI" id="CHEBI:597326"/>
    </ligand>
</feature>
<feature type="binding site" evidence="4">
    <location>
        <begin position="134"/>
        <end position="137"/>
    </location>
    <ligand>
        <name>pyridoxal 5'-phosphate</name>
        <dbReference type="ChEBI" id="CHEBI:597326"/>
    </ligand>
</feature>
<keyword evidence="3 4" id="KW-0663">Pyridoxal phosphate</keyword>
<dbReference type="GO" id="GO:0009435">
    <property type="term" value="P:NAD+ biosynthetic process"/>
    <property type="evidence" value="ECO:0007669"/>
    <property type="project" value="UniProtKB-UniRule"/>
</dbReference>
<feature type="modified residue" description="N6-(pyridoxal phosphate)lysine" evidence="4">
    <location>
        <position position="245"/>
    </location>
</feature>
<keyword evidence="1 4" id="KW-0662">Pyridine nucleotide biosynthesis</keyword>
<dbReference type="GO" id="GO:0019805">
    <property type="term" value="P:quinolinate biosynthetic process"/>
    <property type="evidence" value="ECO:0007669"/>
    <property type="project" value="UniProtKB-UniRule"/>
</dbReference>
<name>A0A3E1QCI6_9FLAO</name>
<dbReference type="RefSeq" id="WP_117158930.1">
    <property type="nucleotide sequence ID" value="NZ_QVID01000001.1"/>
</dbReference>
<feature type="binding site" evidence="4">
    <location>
        <position position="275"/>
    </location>
    <ligand>
        <name>pyridoxal 5'-phosphate</name>
        <dbReference type="ChEBI" id="CHEBI:597326"/>
    </ligand>
</feature>
<evidence type="ECO:0000256" key="1">
    <source>
        <dbReference type="ARBA" id="ARBA00022642"/>
    </source>
</evidence>
<evidence type="ECO:0000313" key="7">
    <source>
        <dbReference type="EMBL" id="RFN59869.1"/>
    </source>
</evidence>
<dbReference type="InterPro" id="IPR015422">
    <property type="entry name" value="PyrdxlP-dep_Trfase_small"/>
</dbReference>
<dbReference type="SUPFAM" id="SSF53383">
    <property type="entry name" value="PLP-dependent transferases"/>
    <property type="match status" value="1"/>
</dbReference>
<feature type="binding site" evidence="4">
    <location>
        <position position="303"/>
    </location>
    <ligand>
        <name>pyridoxal 5'-phosphate</name>
        <dbReference type="ChEBI" id="CHEBI:597326"/>
    </ligand>
</feature>
<dbReference type="GO" id="GO:0097053">
    <property type="term" value="P:L-kynurenine catabolic process"/>
    <property type="evidence" value="ECO:0007669"/>
    <property type="project" value="UniProtKB-UniRule"/>
</dbReference>
<dbReference type="GO" id="GO:0019441">
    <property type="term" value="P:L-tryptophan catabolic process to kynurenine"/>
    <property type="evidence" value="ECO:0007669"/>
    <property type="project" value="TreeGrafter"/>
</dbReference>
<evidence type="ECO:0000313" key="8">
    <source>
        <dbReference type="Proteomes" id="UP000261082"/>
    </source>
</evidence>
<sequence>MNYQNSLEFAKQLDTEDSLSHFRKKFHIPQDKDNNELIYLCGNSLGLQPKTTSTYIQKELQDWAKLGVEGHTEGEHPWLPYHELLSESMAKIVGAKPSEVVMMNTLTTNLHLMMVSFYQPTDKKYKIVIEADAFPSDKYAMESQLKFHSHDEKEGLILWKPREGEELCRFEDLEAIMNEQGDEIALLMIGSTNYYSGQSFPLKKITELGHKHDCKVGFDLAHGAGNIQPNLHESGADFAVWCSYKYLNSGPGSLGGCFVHERHANNKELKRFTGWWGHNKQTRFNMRKDFDALPGAEGWQLSNPPILSMAAIRASLDVFEEAGFDNLRKKSVKLTGFLEFLLDDMNNESISVITPRTPEERGCQLSIQVKNADKSLHTKLTESCVISDWREPDVIRIAPAPLYNSFADVFGFVQKLKQVLNN</sequence>
<dbReference type="GO" id="GO:0005737">
    <property type="term" value="C:cytoplasm"/>
    <property type="evidence" value="ECO:0007669"/>
    <property type="project" value="UniProtKB-UniRule"/>
</dbReference>
<dbReference type="GO" id="GO:0030429">
    <property type="term" value="F:kynureninase activity"/>
    <property type="evidence" value="ECO:0007669"/>
    <property type="project" value="UniProtKB-UniRule"/>
</dbReference>
<comment type="pathway">
    <text evidence="4 6">Amino-acid degradation; L-kynurenine degradation; L-alanine and anthranilate from L-kynurenine: step 1/1.</text>
</comment>
<organism evidence="7 8">
    <name type="scientific">Marixanthomonas ophiurae</name>
    <dbReference type="NCBI Taxonomy" id="387659"/>
    <lineage>
        <taxon>Bacteria</taxon>
        <taxon>Pseudomonadati</taxon>
        <taxon>Bacteroidota</taxon>
        <taxon>Flavobacteriia</taxon>
        <taxon>Flavobacteriales</taxon>
        <taxon>Flavobacteriaceae</taxon>
        <taxon>Marixanthomonas</taxon>
    </lineage>
</organism>
<comment type="similarity">
    <text evidence="4 6">Belongs to the kynureninase family.</text>
</comment>